<dbReference type="InterPro" id="IPR031052">
    <property type="entry name" value="FHY3/FAR1"/>
</dbReference>
<dbReference type="OrthoDB" id="1298625at2759"/>
<dbReference type="GO" id="GO:0005634">
    <property type="term" value="C:nucleus"/>
    <property type="evidence" value="ECO:0007669"/>
    <property type="project" value="UniProtKB-SubCell"/>
</dbReference>
<dbReference type="Proteomes" id="UP000224567">
    <property type="component" value="Unassembled WGS sequence"/>
</dbReference>
<keyword evidence="2" id="KW-0479">Metal-binding</keyword>
<comment type="caution">
    <text evidence="4">The sequence shown here is derived from an EMBL/GenBank/DDBJ whole genome shotgun (WGS) entry which is preliminary data.</text>
</comment>
<proteinExistence type="inferred from homology"/>
<name>A0A2G2WBA0_CAPBA</name>
<keyword evidence="5" id="KW-1185">Reference proteome</keyword>
<dbReference type="AlphaFoldDB" id="A0A2G2WBA0"/>
<organism evidence="4 5">
    <name type="scientific">Capsicum baccatum</name>
    <name type="common">Peruvian pepper</name>
    <dbReference type="NCBI Taxonomy" id="33114"/>
    <lineage>
        <taxon>Eukaryota</taxon>
        <taxon>Viridiplantae</taxon>
        <taxon>Streptophyta</taxon>
        <taxon>Embryophyta</taxon>
        <taxon>Tracheophyta</taxon>
        <taxon>Spermatophyta</taxon>
        <taxon>Magnoliopsida</taxon>
        <taxon>eudicotyledons</taxon>
        <taxon>Gunneridae</taxon>
        <taxon>Pentapetalae</taxon>
        <taxon>asterids</taxon>
        <taxon>lamiids</taxon>
        <taxon>Solanales</taxon>
        <taxon>Solanaceae</taxon>
        <taxon>Solanoideae</taxon>
        <taxon>Capsiceae</taxon>
        <taxon>Capsicum</taxon>
    </lineage>
</organism>
<dbReference type="PROSITE" id="PS50966">
    <property type="entry name" value="ZF_SWIM"/>
    <property type="match status" value="1"/>
</dbReference>
<sequence>MRYTPKDCHNYIFQQWRLRILSSDAAVLHKFFVDMQSKVDFFHSIDADNTGRLRNAVTCLTTMGEIPPTAILAGQCESIKAAIHEVLPNTVHRYESMHAFFDGYISGRSSLKQFVEQYEVALKFKYEKELESQASERKQLVRLTITFDWDMQIYGHYTCVIYDFFRVHIVRIPHCKIEKHVFFNAVEGVEVYNMKDCSIQSDYHGNNFVFTMEYRPTNQYIKCNCKTFKTEGIACCHIMRMMTLKKIHLFHDRYILRRWRRDIVRPHLSKFFPKGYPTMTDEYRVYNGIKKWLDRNCDLVLDCHVRRRDLKNVLKARFKTYMAWKDNMAFPNVLDSESYTD</sequence>
<reference evidence="5" key="2">
    <citation type="journal article" date="2017" name="J. Anim. Genet.">
        <title>Multiple reference genome sequences of hot pepper reveal the massive evolution of plant disease resistance genes by retroduplication.</title>
        <authorList>
            <person name="Kim S."/>
            <person name="Park J."/>
            <person name="Yeom S.-I."/>
            <person name="Kim Y.-M."/>
            <person name="Seo E."/>
            <person name="Kim K.-T."/>
            <person name="Kim M.-S."/>
            <person name="Lee J.M."/>
            <person name="Cheong K."/>
            <person name="Shin H.-S."/>
            <person name="Kim S.-B."/>
            <person name="Han K."/>
            <person name="Lee J."/>
            <person name="Park M."/>
            <person name="Lee H.-A."/>
            <person name="Lee H.-Y."/>
            <person name="Lee Y."/>
            <person name="Oh S."/>
            <person name="Lee J.H."/>
            <person name="Choi E."/>
            <person name="Choi E."/>
            <person name="Lee S.E."/>
            <person name="Jeon J."/>
            <person name="Kim H."/>
            <person name="Choi G."/>
            <person name="Song H."/>
            <person name="Lee J."/>
            <person name="Lee S.-C."/>
            <person name="Kwon J.-K."/>
            <person name="Lee H.-Y."/>
            <person name="Koo N."/>
            <person name="Hong Y."/>
            <person name="Kim R.W."/>
            <person name="Kang W.-H."/>
            <person name="Huh J.H."/>
            <person name="Kang B.-C."/>
            <person name="Yang T.-J."/>
            <person name="Lee Y.-H."/>
            <person name="Bennetzen J.L."/>
            <person name="Choi D."/>
        </authorList>
    </citation>
    <scope>NUCLEOTIDE SEQUENCE [LARGE SCALE GENOMIC DNA]</scope>
    <source>
        <strain evidence="5">cv. PBC81</strain>
    </source>
</reference>
<dbReference type="InterPro" id="IPR007527">
    <property type="entry name" value="Znf_SWIM"/>
</dbReference>
<dbReference type="GO" id="GO:0008270">
    <property type="term" value="F:zinc ion binding"/>
    <property type="evidence" value="ECO:0007669"/>
    <property type="project" value="UniProtKB-UniRule"/>
</dbReference>
<evidence type="ECO:0000256" key="1">
    <source>
        <dbReference type="PROSITE-ProRule" id="PRU00325"/>
    </source>
</evidence>
<dbReference type="PANTHER" id="PTHR31669">
    <property type="entry name" value="PROTEIN FAR1-RELATED SEQUENCE 10-RELATED"/>
    <property type="match status" value="1"/>
</dbReference>
<dbReference type="GO" id="GO:0006355">
    <property type="term" value="P:regulation of DNA-templated transcription"/>
    <property type="evidence" value="ECO:0007669"/>
    <property type="project" value="UniProtKB-UniRule"/>
</dbReference>
<dbReference type="EMBL" id="MLFT02000007">
    <property type="protein sequence ID" value="PHT42531.1"/>
    <property type="molecule type" value="Genomic_DNA"/>
</dbReference>
<evidence type="ECO:0000313" key="5">
    <source>
        <dbReference type="Proteomes" id="UP000224567"/>
    </source>
</evidence>
<reference evidence="4 5" key="1">
    <citation type="journal article" date="2017" name="Genome Biol.">
        <title>New reference genome sequences of hot pepper reveal the massive evolution of plant disease-resistance genes by retroduplication.</title>
        <authorList>
            <person name="Kim S."/>
            <person name="Park J."/>
            <person name="Yeom S.I."/>
            <person name="Kim Y.M."/>
            <person name="Seo E."/>
            <person name="Kim K.T."/>
            <person name="Kim M.S."/>
            <person name="Lee J.M."/>
            <person name="Cheong K."/>
            <person name="Shin H.S."/>
            <person name="Kim S.B."/>
            <person name="Han K."/>
            <person name="Lee J."/>
            <person name="Park M."/>
            <person name="Lee H.A."/>
            <person name="Lee H.Y."/>
            <person name="Lee Y."/>
            <person name="Oh S."/>
            <person name="Lee J.H."/>
            <person name="Choi E."/>
            <person name="Choi E."/>
            <person name="Lee S.E."/>
            <person name="Jeon J."/>
            <person name="Kim H."/>
            <person name="Choi G."/>
            <person name="Song H."/>
            <person name="Lee J."/>
            <person name="Lee S.C."/>
            <person name="Kwon J.K."/>
            <person name="Lee H.Y."/>
            <person name="Koo N."/>
            <person name="Hong Y."/>
            <person name="Kim R.W."/>
            <person name="Kang W.H."/>
            <person name="Huh J.H."/>
            <person name="Kang B.C."/>
            <person name="Yang T.J."/>
            <person name="Lee Y.H."/>
            <person name="Bennetzen J.L."/>
            <person name="Choi D."/>
        </authorList>
    </citation>
    <scope>NUCLEOTIDE SEQUENCE [LARGE SCALE GENOMIC DNA]</scope>
    <source>
        <strain evidence="5">cv. PBC81</strain>
    </source>
</reference>
<comment type="subcellular location">
    <subcellularLocation>
        <location evidence="2">Nucleus</location>
    </subcellularLocation>
</comment>
<dbReference type="PANTHER" id="PTHR31669:SF306">
    <property type="entry name" value="PROTEIN FAR1-RELATED SEQUENCE"/>
    <property type="match status" value="1"/>
</dbReference>
<evidence type="ECO:0000259" key="3">
    <source>
        <dbReference type="PROSITE" id="PS50966"/>
    </source>
</evidence>
<evidence type="ECO:0000313" key="4">
    <source>
        <dbReference type="EMBL" id="PHT42531.1"/>
    </source>
</evidence>
<gene>
    <name evidence="4" type="ORF">CQW23_16556</name>
</gene>
<accession>A0A2G2WBA0</accession>
<keyword evidence="2" id="KW-0539">Nucleus</keyword>
<keyword evidence="1 2" id="KW-0863">Zinc-finger</keyword>
<evidence type="ECO:0000256" key="2">
    <source>
        <dbReference type="RuleBase" id="RU367018"/>
    </source>
</evidence>
<dbReference type="STRING" id="33114.A0A2G2WBA0"/>
<comment type="similarity">
    <text evidence="2">Belongs to the FHY3/FAR1 family.</text>
</comment>
<feature type="domain" description="SWIM-type" evidence="3">
    <location>
        <begin position="208"/>
        <end position="246"/>
    </location>
</feature>
<protein>
    <recommendedName>
        <fullName evidence="2">Protein FAR1-RELATED SEQUENCE</fullName>
    </recommendedName>
</protein>
<keyword evidence="2" id="KW-0862">Zinc</keyword>
<comment type="function">
    <text evidence="2">Putative transcription activator involved in regulating light control of development.</text>
</comment>